<evidence type="ECO:0008006" key="3">
    <source>
        <dbReference type="Google" id="ProtNLM"/>
    </source>
</evidence>
<dbReference type="SUPFAM" id="SSF109854">
    <property type="entry name" value="DinB/YfiT-like putative metalloenzymes"/>
    <property type="match status" value="1"/>
</dbReference>
<dbReference type="AlphaFoldDB" id="H5TVH4"/>
<dbReference type="eggNOG" id="COG2318">
    <property type="taxonomic scope" value="Bacteria"/>
</dbReference>
<dbReference type="NCBIfam" id="NF047843">
    <property type="entry name" value="MST_Rv0443"/>
    <property type="match status" value="1"/>
</dbReference>
<organism evidence="1 2">
    <name type="scientific">Gordonia sputi NBRC 100414</name>
    <dbReference type="NCBI Taxonomy" id="1089453"/>
    <lineage>
        <taxon>Bacteria</taxon>
        <taxon>Bacillati</taxon>
        <taxon>Actinomycetota</taxon>
        <taxon>Actinomycetes</taxon>
        <taxon>Mycobacteriales</taxon>
        <taxon>Gordoniaceae</taxon>
        <taxon>Gordonia</taxon>
    </lineage>
</organism>
<proteinExistence type="predicted"/>
<sequence>MVGMNASEVLLDGLGRIKDGVHGVLDGIDEERLGLTVAPGANTIAWLIWHLTRVQDAQIADVADFDQVWIRDGWYESFALPFDKEATGYGQSPEQTRRVVAEPGQLLGYYDATHDASVAYLTTLDDADLDRIVDERWDPPVTLGVRLVSIVDDDAKHLGQAAYLRGLHL</sequence>
<accession>H5TVH4</accession>
<keyword evidence="2" id="KW-1185">Reference proteome</keyword>
<dbReference type="Proteomes" id="UP000005845">
    <property type="component" value="Unassembled WGS sequence"/>
</dbReference>
<comment type="caution">
    <text evidence="1">The sequence shown here is derived from an EMBL/GenBank/DDBJ whole genome shotgun (WGS) entry which is preliminary data.</text>
</comment>
<gene>
    <name evidence="1" type="ORF">GOSPT_007_00930</name>
</gene>
<reference evidence="1 2" key="1">
    <citation type="submission" date="2012-02" db="EMBL/GenBank/DDBJ databases">
        <title>Whole genome shotgun sequence of Gordonia sputi NBRC 100414.</title>
        <authorList>
            <person name="Yoshida I."/>
            <person name="Hosoyama A."/>
            <person name="Tsuchikane K."/>
            <person name="Katsumata H."/>
            <person name="Yamazaki S."/>
            <person name="Fujita N."/>
        </authorList>
    </citation>
    <scope>NUCLEOTIDE SEQUENCE [LARGE SCALE GENOMIC DNA]</scope>
    <source>
        <strain evidence="1 2">NBRC 100414</strain>
    </source>
</reference>
<dbReference type="Gene3D" id="1.20.120.450">
    <property type="entry name" value="dinb family like domain"/>
    <property type="match status" value="1"/>
</dbReference>
<evidence type="ECO:0000313" key="1">
    <source>
        <dbReference type="EMBL" id="GAB37482.1"/>
    </source>
</evidence>
<protein>
    <recommendedName>
        <fullName evidence="3">DinB-like domain-containing protein</fullName>
    </recommendedName>
</protein>
<evidence type="ECO:0000313" key="2">
    <source>
        <dbReference type="Proteomes" id="UP000005845"/>
    </source>
</evidence>
<dbReference type="InterPro" id="IPR007061">
    <property type="entry name" value="MST-like"/>
</dbReference>
<name>H5TVH4_9ACTN</name>
<dbReference type="EMBL" id="BAFC01000007">
    <property type="protein sequence ID" value="GAB37482.1"/>
    <property type="molecule type" value="Genomic_DNA"/>
</dbReference>
<dbReference type="Pfam" id="PF04978">
    <property type="entry name" value="MST"/>
    <property type="match status" value="1"/>
</dbReference>
<dbReference type="InterPro" id="IPR034660">
    <property type="entry name" value="DinB/YfiT-like"/>
</dbReference>